<evidence type="ECO:0000313" key="2">
    <source>
        <dbReference type="Proteomes" id="UP000473325"/>
    </source>
</evidence>
<protein>
    <submittedName>
        <fullName evidence="1">Nucleoside/nucleotide kinase family protein</fullName>
    </submittedName>
</protein>
<dbReference type="PANTHER" id="PTHR10285">
    <property type="entry name" value="URIDINE KINASE"/>
    <property type="match status" value="1"/>
</dbReference>
<name>A0A6L7F3U7_9ACTN</name>
<dbReference type="Proteomes" id="UP000473325">
    <property type="component" value="Unassembled WGS sequence"/>
</dbReference>
<dbReference type="EMBL" id="WUEK01000016">
    <property type="protein sequence ID" value="MXG91898.1"/>
    <property type="molecule type" value="Genomic_DNA"/>
</dbReference>
<reference evidence="1 2" key="1">
    <citation type="submission" date="2019-12" db="EMBL/GenBank/DDBJ databases">
        <authorList>
            <person name="Kun Z."/>
        </authorList>
    </citation>
    <scope>NUCLEOTIDE SEQUENCE [LARGE SCALE GENOMIC DNA]</scope>
    <source>
        <strain evidence="1 2">YIM 123512</strain>
    </source>
</reference>
<dbReference type="AlphaFoldDB" id="A0A6L7F3U7"/>
<keyword evidence="1" id="KW-0418">Kinase</keyword>
<dbReference type="Gene3D" id="3.40.50.300">
    <property type="entry name" value="P-loop containing nucleotide triphosphate hydrolases"/>
    <property type="match status" value="1"/>
</dbReference>
<comment type="caution">
    <text evidence="1">The sequence shown here is derived from an EMBL/GenBank/DDBJ whole genome shotgun (WGS) entry which is preliminary data.</text>
</comment>
<dbReference type="GO" id="GO:0016301">
    <property type="term" value="F:kinase activity"/>
    <property type="evidence" value="ECO:0007669"/>
    <property type="project" value="UniProtKB-KW"/>
</dbReference>
<gene>
    <name evidence="1" type="ORF">GRQ65_20345</name>
</gene>
<dbReference type="NCBIfam" id="NF006743">
    <property type="entry name" value="PRK09270.1-2"/>
    <property type="match status" value="1"/>
</dbReference>
<accession>A0A6L7F3U7</accession>
<dbReference type="InterPro" id="IPR027417">
    <property type="entry name" value="P-loop_NTPase"/>
</dbReference>
<organism evidence="1 2">
    <name type="scientific">Nocardioides flavescens</name>
    <dbReference type="NCBI Taxonomy" id="2691959"/>
    <lineage>
        <taxon>Bacteria</taxon>
        <taxon>Bacillati</taxon>
        <taxon>Actinomycetota</taxon>
        <taxon>Actinomycetes</taxon>
        <taxon>Propionibacteriales</taxon>
        <taxon>Nocardioidaceae</taxon>
        <taxon>Nocardioides</taxon>
    </lineage>
</organism>
<evidence type="ECO:0000313" key="1">
    <source>
        <dbReference type="EMBL" id="MXG91898.1"/>
    </source>
</evidence>
<keyword evidence="1" id="KW-0808">Transferase</keyword>
<sequence length="207" mass="22314">MSPLDDDLRARADDLLRAAAPSERVLLGLAGAPGAGKSTLGAGLAAAYGCPVVPMDGFHLADVELIRRGLLERKGAPETFDAEGYAALLTRLRARPGHTVMAPAFERDLEQPVAGAIPVPPEARLVVTEGNYLLLDEPRWRAVRECLDSVWHLRLDDAVRRDRLVARHVASGKSPDAARAWVETVDEPNARLVDSAASRADFVVEVD</sequence>
<keyword evidence="2" id="KW-1185">Reference proteome</keyword>
<proteinExistence type="predicted"/>
<dbReference type="RefSeq" id="WP_160879933.1">
    <property type="nucleotide sequence ID" value="NZ_WUEK01000016.1"/>
</dbReference>
<dbReference type="SUPFAM" id="SSF52540">
    <property type="entry name" value="P-loop containing nucleoside triphosphate hydrolases"/>
    <property type="match status" value="1"/>
</dbReference>